<organism evidence="2 3">
    <name type="scientific">Suillus subaureus</name>
    <dbReference type="NCBI Taxonomy" id="48587"/>
    <lineage>
        <taxon>Eukaryota</taxon>
        <taxon>Fungi</taxon>
        <taxon>Dikarya</taxon>
        <taxon>Basidiomycota</taxon>
        <taxon>Agaricomycotina</taxon>
        <taxon>Agaricomycetes</taxon>
        <taxon>Agaricomycetidae</taxon>
        <taxon>Boletales</taxon>
        <taxon>Suillineae</taxon>
        <taxon>Suillaceae</taxon>
        <taxon>Suillus</taxon>
    </lineage>
</organism>
<comment type="caution">
    <text evidence="2">The sequence shown here is derived from an EMBL/GenBank/DDBJ whole genome shotgun (WGS) entry which is preliminary data.</text>
</comment>
<sequence length="82" mass="9513">MSFECTAQLPWQILLAVLVTYWIVFAVQCFYAYRVWISECSRIHESRVSMSSSSHSTKLLDNRHYLCTRHCIIRLALSISAA</sequence>
<keyword evidence="3" id="KW-1185">Reference proteome</keyword>
<feature type="transmembrane region" description="Helical" evidence="1">
    <location>
        <begin position="12"/>
        <end position="33"/>
    </location>
</feature>
<name>A0A9P7DZX8_9AGAM</name>
<keyword evidence="1" id="KW-0812">Transmembrane</keyword>
<dbReference type="GeneID" id="64630863"/>
<protein>
    <submittedName>
        <fullName evidence="2">Uncharacterized protein</fullName>
    </submittedName>
</protein>
<reference evidence="2" key="1">
    <citation type="journal article" date="2020" name="New Phytol.">
        <title>Comparative genomics reveals dynamic genome evolution in host specialist ectomycorrhizal fungi.</title>
        <authorList>
            <person name="Lofgren L.A."/>
            <person name="Nguyen N.H."/>
            <person name="Vilgalys R."/>
            <person name="Ruytinx J."/>
            <person name="Liao H.L."/>
            <person name="Branco S."/>
            <person name="Kuo A."/>
            <person name="LaButti K."/>
            <person name="Lipzen A."/>
            <person name="Andreopoulos W."/>
            <person name="Pangilinan J."/>
            <person name="Riley R."/>
            <person name="Hundley H."/>
            <person name="Na H."/>
            <person name="Barry K."/>
            <person name="Grigoriev I.V."/>
            <person name="Stajich J.E."/>
            <person name="Kennedy P.G."/>
        </authorList>
    </citation>
    <scope>NUCLEOTIDE SEQUENCE</scope>
    <source>
        <strain evidence="2">MN1</strain>
    </source>
</reference>
<dbReference type="RefSeq" id="XP_041188043.1">
    <property type="nucleotide sequence ID" value="XM_041336847.1"/>
</dbReference>
<keyword evidence="1" id="KW-1133">Transmembrane helix</keyword>
<evidence type="ECO:0000313" key="3">
    <source>
        <dbReference type="Proteomes" id="UP000807769"/>
    </source>
</evidence>
<dbReference type="Proteomes" id="UP000807769">
    <property type="component" value="Unassembled WGS sequence"/>
</dbReference>
<dbReference type="AlphaFoldDB" id="A0A9P7DZX8"/>
<keyword evidence="1" id="KW-0472">Membrane</keyword>
<evidence type="ECO:0000256" key="1">
    <source>
        <dbReference type="SAM" id="Phobius"/>
    </source>
</evidence>
<dbReference type="OrthoDB" id="2679808at2759"/>
<dbReference type="EMBL" id="JABBWG010000043">
    <property type="protein sequence ID" value="KAG1807440.1"/>
    <property type="molecule type" value="Genomic_DNA"/>
</dbReference>
<proteinExistence type="predicted"/>
<evidence type="ECO:0000313" key="2">
    <source>
        <dbReference type="EMBL" id="KAG1807440.1"/>
    </source>
</evidence>
<gene>
    <name evidence="2" type="ORF">BJ212DRAFT_1386716</name>
</gene>
<accession>A0A9P7DZX8</accession>